<dbReference type="AlphaFoldDB" id="A0A2U3PZV7"/>
<name>A0A2U3PZV7_9BRAD</name>
<organism evidence="2 3">
    <name type="scientific">Bradyrhizobium vignae</name>
    <dbReference type="NCBI Taxonomy" id="1549949"/>
    <lineage>
        <taxon>Bacteria</taxon>
        <taxon>Pseudomonadati</taxon>
        <taxon>Pseudomonadota</taxon>
        <taxon>Alphaproteobacteria</taxon>
        <taxon>Hyphomicrobiales</taxon>
        <taxon>Nitrobacteraceae</taxon>
        <taxon>Bradyrhizobium</taxon>
    </lineage>
</organism>
<feature type="region of interest" description="Disordered" evidence="1">
    <location>
        <begin position="55"/>
        <end position="85"/>
    </location>
</feature>
<dbReference type="EMBL" id="LS398110">
    <property type="protein sequence ID" value="SPP94694.1"/>
    <property type="molecule type" value="Genomic_DNA"/>
</dbReference>
<sequence length="85" mass="9745">MPDFPVSRWESRLFRAFAVREDDRCDGRARICAPRVVLRFEGLKNGFRTFAPEAASLAPKTGSKIQPGKRWQPRSGRRAQSGRRK</sequence>
<gene>
    <name evidence="2" type="ORF">BRAD3257_3680</name>
</gene>
<protein>
    <submittedName>
        <fullName evidence="2">Uncharacterized protein</fullName>
    </submittedName>
</protein>
<reference evidence="2 3" key="1">
    <citation type="submission" date="2018-03" db="EMBL/GenBank/DDBJ databases">
        <authorList>
            <person name="Gully D."/>
        </authorList>
    </citation>
    <scope>NUCLEOTIDE SEQUENCE [LARGE SCALE GENOMIC DNA]</scope>
    <source>
        <strain evidence="2">ORS3257</strain>
    </source>
</reference>
<evidence type="ECO:0000313" key="3">
    <source>
        <dbReference type="Proteomes" id="UP000246085"/>
    </source>
</evidence>
<feature type="compositionally biased region" description="Basic residues" evidence="1">
    <location>
        <begin position="71"/>
        <end position="85"/>
    </location>
</feature>
<evidence type="ECO:0000313" key="2">
    <source>
        <dbReference type="EMBL" id="SPP94694.1"/>
    </source>
</evidence>
<evidence type="ECO:0000256" key="1">
    <source>
        <dbReference type="SAM" id="MobiDB-lite"/>
    </source>
</evidence>
<dbReference type="KEGG" id="bvz:BRAD3257_3680"/>
<dbReference type="Proteomes" id="UP000246085">
    <property type="component" value="Chromosome BRAD3257"/>
</dbReference>
<proteinExistence type="predicted"/>
<accession>A0A2U3PZV7</accession>